<comment type="caution">
    <text evidence="2">The sequence shown here is derived from an EMBL/GenBank/DDBJ whole genome shotgun (WGS) entry which is preliminary data.</text>
</comment>
<dbReference type="RefSeq" id="XP_018991693.1">
    <property type="nucleotide sequence ID" value="XM_019140542.1"/>
</dbReference>
<feature type="compositionally biased region" description="Pro residues" evidence="1">
    <location>
        <begin position="141"/>
        <end position="151"/>
    </location>
</feature>
<evidence type="ECO:0000313" key="3">
    <source>
        <dbReference type="Proteomes" id="UP000094065"/>
    </source>
</evidence>
<sequence>MQSNNQGRELQPKGLTGRMFRKGMRQASYTQIKPTVPGGDPAPSTGSVAPKLEDEKEGVKAGDQEREEEKEGVKVGDQESEDEKDKKGDLTTKADDSLVHLEDTPWPEAHPEVMALMTQLANVQQQFAEYVKEQHTTAPTPAHPPPGAPGL</sequence>
<gene>
    <name evidence="2" type="ORF">L202_06081</name>
</gene>
<dbReference type="GeneID" id="30157390"/>
<evidence type="ECO:0000313" key="2">
    <source>
        <dbReference type="EMBL" id="ODN76162.1"/>
    </source>
</evidence>
<feature type="compositionally biased region" description="Basic and acidic residues" evidence="1">
    <location>
        <begin position="51"/>
        <end position="103"/>
    </location>
</feature>
<dbReference type="Proteomes" id="UP000094065">
    <property type="component" value="Unassembled WGS sequence"/>
</dbReference>
<feature type="region of interest" description="Disordered" evidence="1">
    <location>
        <begin position="127"/>
        <end position="151"/>
    </location>
</feature>
<accession>A0A1E3HIH9</accession>
<proteinExistence type="predicted"/>
<feature type="region of interest" description="Disordered" evidence="1">
    <location>
        <begin position="1"/>
        <end position="113"/>
    </location>
</feature>
<keyword evidence="3" id="KW-1185">Reference proteome</keyword>
<dbReference type="AlphaFoldDB" id="A0A1E3HIH9"/>
<protein>
    <submittedName>
        <fullName evidence="2">Uncharacterized protein</fullName>
    </submittedName>
</protein>
<name>A0A1E3HIH9_9TREE</name>
<dbReference type="EMBL" id="AWGJ01000009">
    <property type="protein sequence ID" value="ODN76162.1"/>
    <property type="molecule type" value="Genomic_DNA"/>
</dbReference>
<organism evidence="2 3">
    <name type="scientific">Cryptococcus amylolentus CBS 6039</name>
    <dbReference type="NCBI Taxonomy" id="1295533"/>
    <lineage>
        <taxon>Eukaryota</taxon>
        <taxon>Fungi</taxon>
        <taxon>Dikarya</taxon>
        <taxon>Basidiomycota</taxon>
        <taxon>Agaricomycotina</taxon>
        <taxon>Tremellomycetes</taxon>
        <taxon>Tremellales</taxon>
        <taxon>Cryptococcaceae</taxon>
        <taxon>Cryptococcus</taxon>
    </lineage>
</organism>
<evidence type="ECO:0000256" key="1">
    <source>
        <dbReference type="SAM" id="MobiDB-lite"/>
    </source>
</evidence>
<reference evidence="2 3" key="1">
    <citation type="submission" date="2016-06" db="EMBL/GenBank/DDBJ databases">
        <title>Evolution of pathogenesis and genome organization in the Tremellales.</title>
        <authorList>
            <person name="Cuomo C."/>
            <person name="Litvintseva A."/>
            <person name="Heitman J."/>
            <person name="Chen Y."/>
            <person name="Sun S."/>
            <person name="Springer D."/>
            <person name="Dromer F."/>
            <person name="Young S."/>
            <person name="Zeng Q."/>
            <person name="Chapman S."/>
            <person name="Gujja S."/>
            <person name="Saif S."/>
            <person name="Birren B."/>
        </authorList>
    </citation>
    <scope>NUCLEOTIDE SEQUENCE [LARGE SCALE GENOMIC DNA]</scope>
    <source>
        <strain evidence="2 3">CBS 6039</strain>
    </source>
</reference>